<sequence>MKTNHPHKKVIESVDNLSVLVTILYNSKIAYVKKNLSIHLHKREISLLSDIQKHTKPHHKKVRIAKYQEIDKESKHFQLHQEIFLKRYKKLEKKDIIKLEYECDNGLPYDMTFTQKGLSILDEISNLEKEWNELVMDDIDGDIIPLLQKITINAMDISYNIQKETKNIY</sequence>
<protein>
    <submittedName>
        <fullName evidence="1">Uncharacterized protein</fullName>
    </submittedName>
</protein>
<evidence type="ECO:0000313" key="1">
    <source>
        <dbReference type="EMBL" id="RAP03174.1"/>
    </source>
</evidence>
<dbReference type="OMA" id="KLEYECD"/>
<dbReference type="AlphaFoldDB" id="A0A328Q2A0"/>
<dbReference type="RefSeq" id="WP_011406343.1">
    <property type="nucleotide sequence ID" value="NZ_CATZNA010000067.1"/>
</dbReference>
<organism evidence="1 2">
    <name type="scientific">Methanosphaera stadtmanae</name>
    <dbReference type="NCBI Taxonomy" id="2317"/>
    <lineage>
        <taxon>Archaea</taxon>
        <taxon>Methanobacteriati</taxon>
        <taxon>Methanobacteriota</taxon>
        <taxon>Methanomada group</taxon>
        <taxon>Methanobacteria</taxon>
        <taxon>Methanobacteriales</taxon>
        <taxon>Methanobacteriaceae</taxon>
        <taxon>Methanosphaera</taxon>
    </lineage>
</organism>
<dbReference type="Proteomes" id="UP000248557">
    <property type="component" value="Unassembled WGS sequence"/>
</dbReference>
<evidence type="ECO:0000313" key="2">
    <source>
        <dbReference type="Proteomes" id="UP000248557"/>
    </source>
</evidence>
<reference evidence="1 2" key="1">
    <citation type="submission" date="2017-05" db="EMBL/GenBank/DDBJ databases">
        <title>Host range expansion of the Methanosphaera genus to humans and monogastric animals involves recent and extensive reduction in genome content.</title>
        <authorList>
            <person name="Hoedt E.C."/>
            <person name="Volmer J.G."/>
            <person name="Parks D.H."/>
            <person name="Rosewarne C.P."/>
            <person name="Denman S.E."/>
            <person name="Mcsweeney C.S."/>
            <person name="O Cuiv P."/>
            <person name="Hugenholtz P."/>
            <person name="Tyson G.W."/>
            <person name="Morrison M."/>
        </authorList>
    </citation>
    <scope>NUCLEOTIDE SEQUENCE [LARGE SCALE GENOMIC DNA]</scope>
    <source>
        <strain evidence="1 2">PA5</strain>
    </source>
</reference>
<name>A0A328Q2A0_9EURY</name>
<dbReference type="GeneID" id="3855076"/>
<gene>
    <name evidence="1" type="ORF">CA615_03675</name>
</gene>
<comment type="caution">
    <text evidence="1">The sequence shown here is derived from an EMBL/GenBank/DDBJ whole genome shotgun (WGS) entry which is preliminary data.</text>
</comment>
<accession>A0A328Q2A0</accession>
<dbReference type="EMBL" id="NGJK01000036">
    <property type="protein sequence ID" value="RAP03174.1"/>
    <property type="molecule type" value="Genomic_DNA"/>
</dbReference>
<proteinExistence type="predicted"/>